<accession>A0ABW5NWC5</accession>
<dbReference type="Gene3D" id="3.40.309.10">
    <property type="entry name" value="Aldehyde Dehydrogenase, Chain A, domain 2"/>
    <property type="match status" value="1"/>
</dbReference>
<keyword evidence="2" id="KW-0521">NADP</keyword>
<dbReference type="InterPro" id="IPR016161">
    <property type="entry name" value="Ald_DH/histidinol_DH"/>
</dbReference>
<evidence type="ECO:0000313" key="6">
    <source>
        <dbReference type="Proteomes" id="UP001597480"/>
    </source>
</evidence>
<dbReference type="InterPro" id="IPR047110">
    <property type="entry name" value="GABD/Sad-like"/>
</dbReference>
<proteinExistence type="inferred from homology"/>
<dbReference type="InterPro" id="IPR044148">
    <property type="entry name" value="ALDH_GabD1-like"/>
</dbReference>
<evidence type="ECO:0000313" key="5">
    <source>
        <dbReference type="EMBL" id="MFD2603026.1"/>
    </source>
</evidence>
<comment type="similarity">
    <text evidence="1">Belongs to the aldehyde dehydrogenase family.</text>
</comment>
<keyword evidence="6" id="KW-1185">Reference proteome</keyword>
<gene>
    <name evidence="5" type="ORF">ACFSR3_13245</name>
</gene>
<evidence type="ECO:0000259" key="4">
    <source>
        <dbReference type="Pfam" id="PF00171"/>
    </source>
</evidence>
<comment type="caution">
    <text evidence="5">The sequence shown here is derived from an EMBL/GenBank/DDBJ whole genome shotgun (WGS) entry which is preliminary data.</text>
</comment>
<protein>
    <submittedName>
        <fullName evidence="5">NAD-dependent succinate-semialdehyde dehydrogenase</fullName>
    </submittedName>
</protein>
<dbReference type="SUPFAM" id="SSF53720">
    <property type="entry name" value="ALDH-like"/>
    <property type="match status" value="1"/>
</dbReference>
<evidence type="ECO:0000256" key="2">
    <source>
        <dbReference type="ARBA" id="ARBA00022857"/>
    </source>
</evidence>
<name>A0ABW5NWC5_9FLAO</name>
<sequence>MRKTIKTINPFNNNFIANYQCLNGVEISDAISISQITFTHWKNTNVKERVDFIKTLGFVLTKQQHLLAKTCVLEMGKPLKQALAEVQKCGILCDFYAENAEDFLAPETIKSDAAESYVTYEPLGAILGVMPWNFPYWQVFRFAVPSILAGNTVLVKHASNVAGCAQLLEDIFLEAGFPKGVYQNLLIASDQVEEVINNPIIKAVSLTGSEKAGAAVASTAAKQIKKAVLELGGSNAFIVCKDANVEDAVSVAVTARMQNTGQSCIAAKRFLVHDSVFDVFLDKFKAKVEALKSGDPMLETTDIGPLARIDLAEDVEKQVNKSIEMGAKIVTGGNREGAFYSPTVLINVTTDMPVFKEEVFGPAVPVMPFSSFEEAVQLSNQSEFGLGVTVFSKDVENIKSKVHLFEEGAVFINAMVKSDPALPFGGVKRSGYGRELAENGIKEFVNVKTIYIK</sequence>
<dbReference type="CDD" id="cd07100">
    <property type="entry name" value="ALDH_SSADH1_GabD1"/>
    <property type="match status" value="1"/>
</dbReference>
<evidence type="ECO:0000256" key="1">
    <source>
        <dbReference type="ARBA" id="ARBA00009986"/>
    </source>
</evidence>
<dbReference type="InterPro" id="IPR016162">
    <property type="entry name" value="Ald_DH_N"/>
</dbReference>
<dbReference type="PANTHER" id="PTHR43217:SF1">
    <property type="entry name" value="SUCCINATE SEMIALDEHYDE DEHYDROGENASE [NAD(P)+] SAD"/>
    <property type="match status" value="1"/>
</dbReference>
<reference evidence="6" key="1">
    <citation type="journal article" date="2019" name="Int. J. Syst. Evol. Microbiol.">
        <title>The Global Catalogue of Microorganisms (GCM) 10K type strain sequencing project: providing services to taxonomists for standard genome sequencing and annotation.</title>
        <authorList>
            <consortium name="The Broad Institute Genomics Platform"/>
            <consortium name="The Broad Institute Genome Sequencing Center for Infectious Disease"/>
            <person name="Wu L."/>
            <person name="Ma J."/>
        </authorList>
    </citation>
    <scope>NUCLEOTIDE SEQUENCE [LARGE SCALE GENOMIC DNA]</scope>
    <source>
        <strain evidence="6">KCTC 42107</strain>
    </source>
</reference>
<evidence type="ECO:0000256" key="3">
    <source>
        <dbReference type="ARBA" id="ARBA00023002"/>
    </source>
</evidence>
<dbReference type="Proteomes" id="UP001597480">
    <property type="component" value="Unassembled WGS sequence"/>
</dbReference>
<dbReference type="RefSeq" id="WP_379821584.1">
    <property type="nucleotide sequence ID" value="NZ_JBHUMD010000026.1"/>
</dbReference>
<feature type="domain" description="Aldehyde dehydrogenase" evidence="4">
    <location>
        <begin position="3"/>
        <end position="450"/>
    </location>
</feature>
<dbReference type="PANTHER" id="PTHR43217">
    <property type="entry name" value="SUCCINATE SEMIALDEHYDE DEHYDROGENASE [NAD(P)+] SAD"/>
    <property type="match status" value="1"/>
</dbReference>
<dbReference type="Gene3D" id="3.40.605.10">
    <property type="entry name" value="Aldehyde Dehydrogenase, Chain A, domain 1"/>
    <property type="match status" value="1"/>
</dbReference>
<keyword evidence="3" id="KW-0560">Oxidoreductase</keyword>
<dbReference type="InterPro" id="IPR015590">
    <property type="entry name" value="Aldehyde_DH_dom"/>
</dbReference>
<dbReference type="Pfam" id="PF00171">
    <property type="entry name" value="Aldedh"/>
    <property type="match status" value="1"/>
</dbReference>
<dbReference type="EMBL" id="JBHUMD010000026">
    <property type="protein sequence ID" value="MFD2603026.1"/>
    <property type="molecule type" value="Genomic_DNA"/>
</dbReference>
<organism evidence="5 6">
    <name type="scientific">Flavobacterium suzhouense</name>
    <dbReference type="NCBI Taxonomy" id="1529638"/>
    <lineage>
        <taxon>Bacteria</taxon>
        <taxon>Pseudomonadati</taxon>
        <taxon>Bacteroidota</taxon>
        <taxon>Flavobacteriia</taxon>
        <taxon>Flavobacteriales</taxon>
        <taxon>Flavobacteriaceae</taxon>
        <taxon>Flavobacterium</taxon>
    </lineage>
</organism>
<dbReference type="InterPro" id="IPR016163">
    <property type="entry name" value="Ald_DH_C"/>
</dbReference>